<organism evidence="1 2">
    <name type="scientific">Holospora curviuscula</name>
    <dbReference type="NCBI Taxonomy" id="1082868"/>
    <lineage>
        <taxon>Bacteria</taxon>
        <taxon>Pseudomonadati</taxon>
        <taxon>Pseudomonadota</taxon>
        <taxon>Alphaproteobacteria</taxon>
        <taxon>Holosporales</taxon>
        <taxon>Holosporaceae</taxon>
        <taxon>Holospora</taxon>
    </lineage>
</organism>
<comment type="caution">
    <text evidence="1">The sequence shown here is derived from an EMBL/GenBank/DDBJ whole genome shotgun (WGS) entry which is preliminary data.</text>
</comment>
<sequence>MGQVLHANARTTEAIHREIHDSKESIGKAAKRFNVNPKTIIKWRKREDTDTKDLPMGPKKIKSTVLSETEEEASVAFRPLTPLPLDDVLYSLQETIPHLSRSTLHRCLKRHGCSVLPKKERSTSADKKKFKHYPMGYLHIDIAEVRTAEGKLYFT</sequence>
<evidence type="ECO:0000313" key="2">
    <source>
        <dbReference type="Proteomes" id="UP000239425"/>
    </source>
</evidence>
<accession>A0A2S5R9N8</accession>
<dbReference type="SUPFAM" id="SSF46689">
    <property type="entry name" value="Homeodomain-like"/>
    <property type="match status" value="1"/>
</dbReference>
<proteinExistence type="predicted"/>
<protein>
    <recommendedName>
        <fullName evidence="3">Transposase</fullName>
    </recommendedName>
</protein>
<keyword evidence="2" id="KW-1185">Reference proteome</keyword>
<dbReference type="EMBL" id="PHHC01000080">
    <property type="protein sequence ID" value="PPE03845.1"/>
    <property type="molecule type" value="Genomic_DNA"/>
</dbReference>
<evidence type="ECO:0008006" key="3">
    <source>
        <dbReference type="Google" id="ProtNLM"/>
    </source>
</evidence>
<evidence type="ECO:0000313" key="1">
    <source>
        <dbReference type="EMBL" id="PPE03845.1"/>
    </source>
</evidence>
<dbReference type="Proteomes" id="UP000239425">
    <property type="component" value="Unassembled WGS sequence"/>
</dbReference>
<dbReference type="InterPro" id="IPR009057">
    <property type="entry name" value="Homeodomain-like_sf"/>
</dbReference>
<reference evidence="1 2" key="1">
    <citation type="submission" date="2017-11" db="EMBL/GenBank/DDBJ databases">
        <title>Comparative genomic analysis of Holospora spp., intranuclear symbionts of paramecia.</title>
        <authorList>
            <person name="Garushyants S.K."/>
            <person name="Beliavskaya A."/>
            <person name="Malko D.B."/>
            <person name="Logacheva M.D."/>
            <person name="Rautian M.S."/>
            <person name="Gelfand M.S."/>
        </authorList>
    </citation>
    <scope>NUCLEOTIDE SEQUENCE [LARGE SCALE GENOMIC DNA]</scope>
    <source>
        <strain evidence="2">02AZ16</strain>
    </source>
</reference>
<name>A0A2S5R9N8_9PROT</name>
<gene>
    <name evidence="1" type="ORF">HCUR_00622</name>
</gene>
<dbReference type="AlphaFoldDB" id="A0A2S5R9N8"/>